<evidence type="ECO:0000256" key="1">
    <source>
        <dbReference type="ARBA" id="ARBA00004173"/>
    </source>
</evidence>
<dbReference type="Pfam" id="PF05347">
    <property type="entry name" value="Complex1_LYR"/>
    <property type="match status" value="1"/>
</dbReference>
<evidence type="ECO:0000256" key="7">
    <source>
        <dbReference type="SAM" id="SignalP"/>
    </source>
</evidence>
<evidence type="ECO:0000313" key="10">
    <source>
        <dbReference type="Proteomes" id="UP001174136"/>
    </source>
</evidence>
<comment type="similarity">
    <text evidence="2">Belongs to the complex I LYR family.</text>
</comment>
<dbReference type="PANTHER" id="PTHR13675">
    <property type="entry name" value="LYR MOTIF-CONTAINING PROTEIN 2"/>
    <property type="match status" value="1"/>
</dbReference>
<dbReference type="GO" id="GO:0005739">
    <property type="term" value="C:mitochondrion"/>
    <property type="evidence" value="ECO:0007669"/>
    <property type="project" value="UniProtKB-SubCell"/>
</dbReference>
<proteinExistence type="inferred from homology"/>
<protein>
    <recommendedName>
        <fullName evidence="5">LYR motif-containing protein 2</fullName>
    </recommendedName>
</protein>
<reference evidence="9" key="1">
    <citation type="journal article" date="2023" name="Front. Mar. Sci.">
        <title>A new Merluccius polli reference genome to investigate the effects of global change in West African waters.</title>
        <authorList>
            <person name="Mateo J.L."/>
            <person name="Blanco-Fernandez C."/>
            <person name="Garcia-Vazquez E."/>
            <person name="Machado-Schiaffino G."/>
        </authorList>
    </citation>
    <scope>NUCLEOTIDE SEQUENCE</scope>
    <source>
        <strain evidence="9">C29</strain>
        <tissue evidence="9">Fin</tissue>
    </source>
</reference>
<dbReference type="InterPro" id="IPR045293">
    <property type="entry name" value="Complex1_LYR_LYRM2"/>
</dbReference>
<evidence type="ECO:0000256" key="3">
    <source>
        <dbReference type="ARBA" id="ARBA00022946"/>
    </source>
</evidence>
<feature type="chain" id="PRO_5041354780" description="LYR motif-containing protein 2" evidence="7">
    <location>
        <begin position="16"/>
        <end position="177"/>
    </location>
</feature>
<evidence type="ECO:0000259" key="8">
    <source>
        <dbReference type="Pfam" id="PF05347"/>
    </source>
</evidence>
<comment type="function">
    <text evidence="6">Involved in efficient integration of the N-module into mitochondrial respiratory chain complex I.</text>
</comment>
<evidence type="ECO:0000256" key="4">
    <source>
        <dbReference type="ARBA" id="ARBA00023128"/>
    </source>
</evidence>
<feature type="signal peptide" evidence="7">
    <location>
        <begin position="1"/>
        <end position="15"/>
    </location>
</feature>
<comment type="subcellular location">
    <subcellularLocation>
        <location evidence="1">Mitochondrion</location>
    </subcellularLocation>
</comment>
<comment type="caution">
    <text evidence="9">The sequence shown here is derived from an EMBL/GenBank/DDBJ whole genome shotgun (WGS) entry which is preliminary data.</text>
</comment>
<organism evidence="9 10">
    <name type="scientific">Merluccius polli</name>
    <name type="common">Benguela hake</name>
    <name type="synonym">Merluccius cadenati</name>
    <dbReference type="NCBI Taxonomy" id="89951"/>
    <lineage>
        <taxon>Eukaryota</taxon>
        <taxon>Metazoa</taxon>
        <taxon>Chordata</taxon>
        <taxon>Craniata</taxon>
        <taxon>Vertebrata</taxon>
        <taxon>Euteleostomi</taxon>
        <taxon>Actinopterygii</taxon>
        <taxon>Neopterygii</taxon>
        <taxon>Teleostei</taxon>
        <taxon>Neoteleostei</taxon>
        <taxon>Acanthomorphata</taxon>
        <taxon>Zeiogadaria</taxon>
        <taxon>Gadariae</taxon>
        <taxon>Gadiformes</taxon>
        <taxon>Gadoidei</taxon>
        <taxon>Merlucciidae</taxon>
        <taxon>Merluccius</taxon>
    </lineage>
</organism>
<dbReference type="CDD" id="cd20262">
    <property type="entry name" value="Complex1_LYR_LYRM2"/>
    <property type="match status" value="1"/>
</dbReference>
<keyword evidence="3" id="KW-0809">Transit peptide</keyword>
<keyword evidence="7" id="KW-0732">Signal</keyword>
<evidence type="ECO:0000256" key="5">
    <source>
        <dbReference type="ARBA" id="ARBA00026235"/>
    </source>
</evidence>
<evidence type="ECO:0000256" key="2">
    <source>
        <dbReference type="ARBA" id="ARBA00009508"/>
    </source>
</evidence>
<dbReference type="Proteomes" id="UP001174136">
    <property type="component" value="Unassembled WGS sequence"/>
</dbReference>
<dbReference type="EMBL" id="JAOPHQ010005198">
    <property type="protein sequence ID" value="KAK0136219.1"/>
    <property type="molecule type" value="Genomic_DNA"/>
</dbReference>
<keyword evidence="4" id="KW-0496">Mitochondrion</keyword>
<keyword evidence="10" id="KW-1185">Reference proteome</keyword>
<dbReference type="AlphaFoldDB" id="A0AA47M9Y2"/>
<evidence type="ECO:0000256" key="6">
    <source>
        <dbReference type="ARBA" id="ARBA00044735"/>
    </source>
</evidence>
<sequence>MNHWRLWFIFRPLEAVVPQWFLSRPLEAVVPQWFLQATGGSGSSPGHWRQWFLSGSSPGHRRATTLLWMWTRWFLASIKTSGPRLLSCNPAAMSGSRLPTAALTLKQRQRVLGLYRTMLRTIRRVPDPADQRYLKVWARDEFQRNKTATNQDAIRMMIMQANDHLEELQRSLALAGS</sequence>
<name>A0AA47M9Y2_MERPO</name>
<accession>A0AA47M9Y2</accession>
<gene>
    <name evidence="9" type="primary">lyrm2_0</name>
    <name evidence="9" type="ORF">N1851_027890</name>
</gene>
<dbReference type="PANTHER" id="PTHR13675:SF0">
    <property type="entry name" value="LYR MOTIF-CONTAINING PROTEIN 2"/>
    <property type="match status" value="1"/>
</dbReference>
<feature type="domain" description="Complex 1 LYR protein" evidence="8">
    <location>
        <begin position="109"/>
        <end position="167"/>
    </location>
</feature>
<evidence type="ECO:0000313" key="9">
    <source>
        <dbReference type="EMBL" id="KAK0136219.1"/>
    </source>
</evidence>
<dbReference type="InterPro" id="IPR008011">
    <property type="entry name" value="Complex1_LYR_dom"/>
</dbReference>